<protein>
    <submittedName>
        <fullName evidence="3">Tryptophan 7-halogenase</fullName>
    </submittedName>
</protein>
<feature type="binding site" evidence="2">
    <location>
        <position position="187"/>
    </location>
    <ligand>
        <name>FAD</name>
        <dbReference type="ChEBI" id="CHEBI:57692"/>
    </ligand>
</feature>
<feature type="binding site" evidence="2">
    <location>
        <position position="80"/>
    </location>
    <ligand>
        <name>7-chloro-L-tryptophan</name>
        <dbReference type="ChEBI" id="CHEBI:58713"/>
    </ligand>
</feature>
<feature type="active site" evidence="1">
    <location>
        <position position="80"/>
    </location>
</feature>
<dbReference type="InterPro" id="IPR033856">
    <property type="entry name" value="Trp_halogen"/>
</dbReference>
<dbReference type="GO" id="GO:0004497">
    <property type="term" value="F:monooxygenase activity"/>
    <property type="evidence" value="ECO:0007669"/>
    <property type="project" value="InterPro"/>
</dbReference>
<comment type="caution">
    <text evidence="3">The sequence shown here is derived from an EMBL/GenBank/DDBJ whole genome shotgun (WGS) entry which is preliminary data.</text>
</comment>
<dbReference type="Pfam" id="PF04820">
    <property type="entry name" value="Trp_halogenase"/>
    <property type="match status" value="1"/>
</dbReference>
<reference evidence="3" key="2">
    <citation type="submission" date="2020-08" db="EMBL/GenBank/DDBJ databases">
        <authorList>
            <person name="Lai Q."/>
        </authorList>
    </citation>
    <scope>NUCLEOTIDE SEQUENCE</scope>
    <source>
        <strain evidence="3">S27-2</strain>
    </source>
</reference>
<dbReference type="InterPro" id="IPR036188">
    <property type="entry name" value="FAD/NAD-bd_sf"/>
</dbReference>
<dbReference type="GO" id="GO:0000166">
    <property type="term" value="F:nucleotide binding"/>
    <property type="evidence" value="ECO:0007669"/>
    <property type="project" value="UniProtKB-KW"/>
</dbReference>
<keyword evidence="2" id="KW-0547">Nucleotide-binding</keyword>
<dbReference type="EMBL" id="JACNEP010000003">
    <property type="protein sequence ID" value="MBC3765432.1"/>
    <property type="molecule type" value="Genomic_DNA"/>
</dbReference>
<dbReference type="RefSeq" id="WP_186505899.1">
    <property type="nucleotide sequence ID" value="NZ_JACNEP010000003.1"/>
</dbReference>
<dbReference type="AlphaFoldDB" id="A0A8J6ITE5"/>
<dbReference type="Proteomes" id="UP000601768">
    <property type="component" value="Unassembled WGS sequence"/>
</dbReference>
<keyword evidence="4" id="KW-1185">Reference proteome</keyword>
<dbReference type="PANTHER" id="PTHR43747:SF4">
    <property type="entry name" value="FLAVIN-DEPENDENT TRYPTOPHAN HALOGENASE"/>
    <property type="match status" value="1"/>
</dbReference>
<keyword evidence="2" id="KW-0274">FAD</keyword>
<evidence type="ECO:0000313" key="3">
    <source>
        <dbReference type="EMBL" id="MBC3765432.1"/>
    </source>
</evidence>
<proteinExistence type="predicted"/>
<feature type="binding site" evidence="2">
    <location>
        <position position="343"/>
    </location>
    <ligand>
        <name>L-tryptophan</name>
        <dbReference type="ChEBI" id="CHEBI:57912"/>
    </ligand>
</feature>
<sequence>MQSKKINKILIVGGGTAGWMAAAAISKVLGKSYCDIQLVESEQIGTVGVGEATIPQIQLFNQLLGLDENDFVRRTQATFKLGIQFVDWDKKGSAYYHAFGDVGRDMEGVHFYQYWLKMRALGKAEHIDEYTLTAMASREQRFMRSIDAGNSPLSNIAYAFHFDAGLYAQYLREFAEAHGVVRTEGKVQSTQLKDNGFIQSVTLENGDVLAADFFIDCSGFKGILIEQALKTGYQDWSHWLPCDSAIAVPCESNGDPLPYTRSTAHSAGWQWRIPLQHRIGNGHVYSSKFMHDETAKQILLDNLEGKPLAEPKLLRFVTGKRNKVWNKNCLALGLAAGFMEPLESTSIHLVQSGISKLFSFFPDLDFSAEDITEYNRQVDFEYERIRDFLILHYYATQRDDSDFWNYCRTMSVPEELTQKIEQFKANGRIARFNNEMFNDLSWFEVMYGQGIRPQSYHALVDIFSEQELERRLESIRAVVRKSADYMPSHQAFINEHCKADKM</sequence>
<name>A0A8J6ITE5_9ALTE</name>
<dbReference type="InterPro" id="IPR050816">
    <property type="entry name" value="Flavin-dep_Halogenase_NPB"/>
</dbReference>
<dbReference type="SUPFAM" id="SSF51905">
    <property type="entry name" value="FAD/NAD(P)-binding domain"/>
    <property type="match status" value="1"/>
</dbReference>
<feature type="binding site" evidence="2">
    <location>
        <begin position="14"/>
        <end position="17"/>
    </location>
    <ligand>
        <name>FAD</name>
        <dbReference type="ChEBI" id="CHEBI:57692"/>
    </ligand>
</feature>
<evidence type="ECO:0000313" key="4">
    <source>
        <dbReference type="Proteomes" id="UP000601768"/>
    </source>
</evidence>
<dbReference type="PIRSF" id="PIRSF011396">
    <property type="entry name" value="Trp_halogenase"/>
    <property type="match status" value="1"/>
</dbReference>
<evidence type="ECO:0000256" key="1">
    <source>
        <dbReference type="PIRSR" id="PIRSR011396-1"/>
    </source>
</evidence>
<feature type="binding site" evidence="2">
    <location>
        <position position="334"/>
    </location>
    <ligand>
        <name>FAD</name>
        <dbReference type="ChEBI" id="CHEBI:57692"/>
    </ligand>
</feature>
<dbReference type="InterPro" id="IPR006905">
    <property type="entry name" value="Flavin_halogenase"/>
</dbReference>
<keyword evidence="2" id="KW-0285">Flavoprotein</keyword>
<dbReference type="Gene3D" id="3.50.50.60">
    <property type="entry name" value="FAD/NAD(P)-binding domain"/>
    <property type="match status" value="1"/>
</dbReference>
<accession>A0A8J6ITE5</accession>
<evidence type="ECO:0000256" key="2">
    <source>
        <dbReference type="PIRSR" id="PIRSR011396-2"/>
    </source>
</evidence>
<dbReference type="PANTHER" id="PTHR43747">
    <property type="entry name" value="FAD-BINDING PROTEIN"/>
    <property type="match status" value="1"/>
</dbReference>
<gene>
    <name evidence="3" type="ORF">H8B19_06055</name>
</gene>
<reference evidence="3" key="1">
    <citation type="journal article" date="2018" name="Int. J. Syst. Evol. Microbiol.">
        <title>Neptunicella marina gen. nov., sp. nov., isolated from surface seawater.</title>
        <authorList>
            <person name="Liu X."/>
            <person name="Lai Q."/>
            <person name="Du Y."/>
            <person name="Zhang X."/>
            <person name="Liu Z."/>
            <person name="Sun F."/>
            <person name="Shao Z."/>
        </authorList>
    </citation>
    <scope>NUCLEOTIDE SEQUENCE</scope>
    <source>
        <strain evidence="3">S27-2</strain>
    </source>
</reference>
<feature type="binding site" evidence="2">
    <location>
        <position position="347"/>
    </location>
    <ligand>
        <name>FAD</name>
        <dbReference type="ChEBI" id="CHEBI:57692"/>
    </ligand>
</feature>
<organism evidence="3 4">
    <name type="scientific">Neptunicella marina</name>
    <dbReference type="NCBI Taxonomy" id="2125989"/>
    <lineage>
        <taxon>Bacteria</taxon>
        <taxon>Pseudomonadati</taxon>
        <taxon>Pseudomonadota</taxon>
        <taxon>Gammaproteobacteria</taxon>
        <taxon>Alteromonadales</taxon>
        <taxon>Alteromonadaceae</taxon>
        <taxon>Neptunicella</taxon>
    </lineage>
</organism>